<evidence type="ECO:0000313" key="2">
    <source>
        <dbReference type="Proteomes" id="UP000078090"/>
    </source>
</evidence>
<proteinExistence type="predicted"/>
<dbReference type="EMBL" id="LUUG01000055">
    <property type="protein sequence ID" value="OAI06750.1"/>
    <property type="molecule type" value="Genomic_DNA"/>
</dbReference>
<gene>
    <name evidence="1" type="ORF">A1332_10870</name>
</gene>
<dbReference type="Proteomes" id="UP000078090">
    <property type="component" value="Unassembled WGS sequence"/>
</dbReference>
<evidence type="ECO:0000313" key="1">
    <source>
        <dbReference type="EMBL" id="OAI06750.1"/>
    </source>
</evidence>
<dbReference type="RefSeq" id="WP_064007891.1">
    <property type="nucleotide sequence ID" value="NZ_LUUG01000055.1"/>
</dbReference>
<sequence length="819" mass="92888">MSVPAPDLAVGYSAISKLINDVKADSLDLNEADTRHRFIDRLIHECLGWDYTSTHLERRFNGDYSDYELGKPPQIIIEAKRAGISFEIPSETNKSIVRSLSSLFKLCPKFRAAFDQAQKYCSDRGIQVGVVCNSSQIIVFLGVRNDGIPPSEGKCLLFNGLDQVEKNFHRLWQAISPDAEHRKLLLADLASGLPTGVPVKLSSYLPGYPSFRYPSESQQSLRTLSDLLIEDAPNTLAVRKRFYEECYCESGALAKEAMVGKNILSARYASMFKPLPQNPTLQHLRSTPDDKYGLAPEVVAEALGRRPIVIIGDVGVGKTSFIRHLIYVKAAEEVENAIFIYIDLGSQANLGQDMHAFFLQEIERQLLEDHGIDIYEDHFVRGVYHGDLQRFEKGIYGRLKESAPDKFIERQIEHLEELTSNKVMHLQQSIMHFAKGRKKQVIISIDNADQRKLADQQEAFLAAQEFAANWQALVLISLRPQTYFVSKSSGSISAYPQRIMTISPPRVDLVLQKRLQFSLDLAEGRLPLDRLNGITIKLDAIALFLKALLFSLRNNKEISEILSNITGGNIREALELIKGFIGSANVDSEKIIHIMRSEGQYLIPLHEFTKQALLGEYSHFDARSSLALNLFDVRYPDQKEHFLASMIIGFLFTDGPKKSPEGFVHTDDLLAEMQTYGFVADQIEHALRRLTNKKLIETTERITFDEGLQGLVGDMPLAFRVTTIGVYHIQRWAPSFAYLDAVLFDTPIFDENHRKEISAKLESFDIRERYKRTVKFRDYLNECWSQITKPPVFFDWPTLRNTGTPSFVSVKRAIDTRQL</sequence>
<evidence type="ECO:0008006" key="3">
    <source>
        <dbReference type="Google" id="ProtNLM"/>
    </source>
</evidence>
<name>A0A177MPC3_METMH</name>
<dbReference type="SUPFAM" id="SSF52540">
    <property type="entry name" value="P-loop containing nucleoside triphosphate hydrolases"/>
    <property type="match status" value="1"/>
</dbReference>
<organism evidence="1 2">
    <name type="scientific">Methylomonas methanica</name>
    <dbReference type="NCBI Taxonomy" id="421"/>
    <lineage>
        <taxon>Bacteria</taxon>
        <taxon>Pseudomonadati</taxon>
        <taxon>Pseudomonadota</taxon>
        <taxon>Gammaproteobacteria</taxon>
        <taxon>Methylococcales</taxon>
        <taxon>Methylococcaceae</taxon>
        <taxon>Methylomonas</taxon>
    </lineage>
</organism>
<dbReference type="AlphaFoldDB" id="A0A177MPC3"/>
<protein>
    <recommendedName>
        <fullName evidence="3">AAA+ ATPase domain-containing protein</fullName>
    </recommendedName>
</protein>
<reference evidence="1 2" key="1">
    <citation type="submission" date="2016-03" db="EMBL/GenBank/DDBJ databases">
        <authorList>
            <person name="Ploux O."/>
        </authorList>
    </citation>
    <scope>NUCLEOTIDE SEQUENCE [LARGE SCALE GENOMIC DNA]</scope>
    <source>
        <strain evidence="1 2">R-45363</strain>
    </source>
</reference>
<accession>A0A177MPC3</accession>
<dbReference type="OrthoDB" id="6627169at2"/>
<dbReference type="Gene3D" id="3.40.50.300">
    <property type="entry name" value="P-loop containing nucleotide triphosphate hydrolases"/>
    <property type="match status" value="1"/>
</dbReference>
<dbReference type="InterPro" id="IPR027417">
    <property type="entry name" value="P-loop_NTPase"/>
</dbReference>
<comment type="caution">
    <text evidence="1">The sequence shown here is derived from an EMBL/GenBank/DDBJ whole genome shotgun (WGS) entry which is preliminary data.</text>
</comment>